<protein>
    <recommendedName>
        <fullName evidence="7">ABC3 transporter permease C-terminal domain-containing protein</fullName>
    </recommendedName>
</protein>
<feature type="transmembrane region" description="Helical" evidence="6">
    <location>
        <begin position="20"/>
        <end position="41"/>
    </location>
</feature>
<name>A0ABU6F8A8_9ACTN</name>
<proteinExistence type="predicted"/>
<dbReference type="Pfam" id="PF02687">
    <property type="entry name" value="FtsX"/>
    <property type="match status" value="2"/>
</dbReference>
<reference evidence="8 9" key="1">
    <citation type="submission" date="2022-10" db="EMBL/GenBank/DDBJ databases">
        <authorList>
            <person name="Xie J."/>
            <person name="Shen N."/>
        </authorList>
    </citation>
    <scope>NUCLEOTIDE SEQUENCE [LARGE SCALE GENOMIC DNA]</scope>
    <source>
        <strain evidence="8 9">YIM65594</strain>
    </source>
</reference>
<accession>A0ABU6F8A8</accession>
<keyword evidence="5 6" id="KW-0472">Membrane</keyword>
<feature type="transmembrane region" description="Helical" evidence="6">
    <location>
        <begin position="250"/>
        <end position="276"/>
    </location>
</feature>
<dbReference type="RefSeq" id="WP_326016974.1">
    <property type="nucleotide sequence ID" value="NZ_JAOZYC010000108.1"/>
</dbReference>
<feature type="transmembrane region" description="Helical" evidence="6">
    <location>
        <begin position="421"/>
        <end position="448"/>
    </location>
</feature>
<feature type="transmembrane region" description="Helical" evidence="6">
    <location>
        <begin position="727"/>
        <end position="750"/>
    </location>
</feature>
<evidence type="ECO:0000313" key="9">
    <source>
        <dbReference type="Proteomes" id="UP001354931"/>
    </source>
</evidence>
<evidence type="ECO:0000256" key="2">
    <source>
        <dbReference type="ARBA" id="ARBA00022475"/>
    </source>
</evidence>
<dbReference type="InterPro" id="IPR003838">
    <property type="entry name" value="ABC3_permease_C"/>
</dbReference>
<feature type="transmembrane region" description="Helical" evidence="6">
    <location>
        <begin position="371"/>
        <end position="400"/>
    </location>
</feature>
<evidence type="ECO:0000256" key="4">
    <source>
        <dbReference type="ARBA" id="ARBA00022989"/>
    </source>
</evidence>
<feature type="transmembrane region" description="Helical" evidence="6">
    <location>
        <begin position="296"/>
        <end position="321"/>
    </location>
</feature>
<keyword evidence="9" id="KW-1185">Reference proteome</keyword>
<evidence type="ECO:0000256" key="6">
    <source>
        <dbReference type="SAM" id="Phobius"/>
    </source>
</evidence>
<comment type="subcellular location">
    <subcellularLocation>
        <location evidence="1">Cell membrane</location>
        <topology evidence="1">Multi-pass membrane protein</topology>
    </subcellularLocation>
</comment>
<organism evidence="8 9">
    <name type="scientific">Streptomyces endophyticus</name>
    <dbReference type="NCBI Taxonomy" id="714166"/>
    <lineage>
        <taxon>Bacteria</taxon>
        <taxon>Bacillati</taxon>
        <taxon>Actinomycetota</taxon>
        <taxon>Actinomycetes</taxon>
        <taxon>Kitasatosporales</taxon>
        <taxon>Streptomycetaceae</taxon>
        <taxon>Streptomyces</taxon>
    </lineage>
</organism>
<evidence type="ECO:0000256" key="1">
    <source>
        <dbReference type="ARBA" id="ARBA00004651"/>
    </source>
</evidence>
<dbReference type="EMBL" id="JAOZYC010000108">
    <property type="protein sequence ID" value="MEB8339091.1"/>
    <property type="molecule type" value="Genomic_DNA"/>
</dbReference>
<feature type="domain" description="ABC3 transporter permease C-terminal" evidence="7">
    <location>
        <begin position="641"/>
        <end position="752"/>
    </location>
</feature>
<feature type="transmembrane region" description="Helical" evidence="6">
    <location>
        <begin position="685"/>
        <end position="707"/>
    </location>
</feature>
<dbReference type="Proteomes" id="UP001354931">
    <property type="component" value="Unassembled WGS sequence"/>
</dbReference>
<feature type="transmembrane region" description="Helical" evidence="6">
    <location>
        <begin position="342"/>
        <end position="359"/>
    </location>
</feature>
<evidence type="ECO:0000259" key="7">
    <source>
        <dbReference type="Pfam" id="PF02687"/>
    </source>
</evidence>
<feature type="transmembrane region" description="Helical" evidence="6">
    <location>
        <begin position="202"/>
        <end position="229"/>
    </location>
</feature>
<feature type="domain" description="ABC3 transporter permease C-terminal" evidence="7">
    <location>
        <begin position="209"/>
        <end position="323"/>
    </location>
</feature>
<evidence type="ECO:0000313" key="8">
    <source>
        <dbReference type="EMBL" id="MEB8339091.1"/>
    </source>
</evidence>
<evidence type="ECO:0000256" key="5">
    <source>
        <dbReference type="ARBA" id="ARBA00023136"/>
    </source>
</evidence>
<gene>
    <name evidence="8" type="ORF">OKJ99_16485</name>
</gene>
<feature type="transmembrane region" description="Helical" evidence="6">
    <location>
        <begin position="638"/>
        <end position="664"/>
    </location>
</feature>
<keyword evidence="4 6" id="KW-1133">Transmembrane helix</keyword>
<keyword evidence="3 6" id="KW-0812">Transmembrane</keyword>
<comment type="caution">
    <text evidence="8">The sequence shown here is derived from an EMBL/GenBank/DDBJ whole genome shotgun (WGS) entry which is preliminary data.</text>
</comment>
<evidence type="ECO:0000256" key="3">
    <source>
        <dbReference type="ARBA" id="ARBA00022692"/>
    </source>
</evidence>
<keyword evidence="2" id="KW-1003">Cell membrane</keyword>
<sequence>MIRLALRLTVAGGREALVRLTVIAAAVTVGVALLLSTLAAIGATRTQNDRNAWLNTGAEFTQSRNARAAGADPLWWLLRADHYDGGLIGRVDVAATGPNAPVPPGLPRLPGPGEYYASPALAELLRATPAGELADRYPGRRAGTIGRSALPGPDSLIVVVGHRPGELAGKEGARRVTTIETRSPSSCNGPNCDVAAGINAEGMALVLSVVALALIFPVLILTGTASRLAAARREQRFAAMRLVGATPGQVSLISTIESAVAAVAGTAAGFALWYALRPLVARADLTGTPFFTGDMSLGVVDVLGIAVGVPVAAAIAARVALRRVRVSPLGVTRRTTPRPPRAWRLIPLALGLGQLWWVIGRVPEGSSGQILAFVPGILLILVGIVLAGPWLTMAGARLLVRCTRRPALLVAGRRLADDPKAGFRAVSGLVLALCVTSTAVGIITAVVAESGVPEDNAAFGSSVVGDYERQFGAGPTRKPPAALPAATRSELVSVPGVHSVMVVRTNPLGIPDPAEPAPPKGERPILAGLVACAELARMPAHNDCPAGAEAAAIPPDFSRFGMQEDRAWPAVWPAVKISPQRLGSLPVSEIMVTTDGSTAAVERVRTLLTAAYPDELPPYTVAEDYAQRWGDIAGYRQLATVVIAISFPIAGCSLAVAVAGGLNERKRPFALLRLSGVPLRTLRRVVLLESAAPLLIVAALAIGMGFLTAQLFLQAQYGYSIRPPGAGYYGLTLAGIVVSLAVIASTLPLLRRITGPETARND</sequence>